<dbReference type="Proteomes" id="UP000023152">
    <property type="component" value="Unassembled WGS sequence"/>
</dbReference>
<gene>
    <name evidence="2" type="ORF">RFI_38900</name>
</gene>
<keyword evidence="1" id="KW-0812">Transmembrane</keyword>
<feature type="non-terminal residue" evidence="2">
    <location>
        <position position="1"/>
    </location>
</feature>
<evidence type="ECO:0000313" key="2">
    <source>
        <dbReference type="EMBL" id="ETN98592.1"/>
    </source>
</evidence>
<reference evidence="2 3" key="1">
    <citation type="journal article" date="2013" name="Curr. Biol.">
        <title>The Genome of the Foraminiferan Reticulomyxa filosa.</title>
        <authorList>
            <person name="Glockner G."/>
            <person name="Hulsmann N."/>
            <person name="Schleicher M."/>
            <person name="Noegel A.A."/>
            <person name="Eichinger L."/>
            <person name="Gallinger C."/>
            <person name="Pawlowski J."/>
            <person name="Sierra R."/>
            <person name="Euteneuer U."/>
            <person name="Pillet L."/>
            <person name="Moustafa A."/>
            <person name="Platzer M."/>
            <person name="Groth M."/>
            <person name="Szafranski K."/>
            <person name="Schliwa M."/>
        </authorList>
    </citation>
    <scope>NUCLEOTIDE SEQUENCE [LARGE SCALE GENOMIC DNA]</scope>
</reference>
<dbReference type="EMBL" id="ASPP01046321">
    <property type="protein sequence ID" value="ETN98592.1"/>
    <property type="molecule type" value="Genomic_DNA"/>
</dbReference>
<proteinExistence type="predicted"/>
<sequence>CCWAYFFNKDYVYDIRPLNIVIELLYAIFKIFFIIQISIHMSSIKSHYLCISTEISNEQIFSYIFIFKILVKLNEKQLDDILELLMDGLGNNYKDIHMKCLKLFAEMALSLNERQLNNALDDGKIQICDKCAYTLAMSSNI</sequence>
<feature type="transmembrane region" description="Helical" evidence="1">
    <location>
        <begin position="20"/>
        <end position="39"/>
    </location>
</feature>
<dbReference type="OrthoDB" id="298726at2759"/>
<keyword evidence="3" id="KW-1185">Reference proteome</keyword>
<keyword evidence="1" id="KW-0472">Membrane</keyword>
<evidence type="ECO:0000256" key="1">
    <source>
        <dbReference type="SAM" id="Phobius"/>
    </source>
</evidence>
<accession>X6L969</accession>
<organism evidence="2 3">
    <name type="scientific">Reticulomyxa filosa</name>
    <dbReference type="NCBI Taxonomy" id="46433"/>
    <lineage>
        <taxon>Eukaryota</taxon>
        <taxon>Sar</taxon>
        <taxon>Rhizaria</taxon>
        <taxon>Retaria</taxon>
        <taxon>Foraminifera</taxon>
        <taxon>Monothalamids</taxon>
        <taxon>Reticulomyxidae</taxon>
        <taxon>Reticulomyxa</taxon>
    </lineage>
</organism>
<dbReference type="AlphaFoldDB" id="X6L969"/>
<evidence type="ECO:0000313" key="3">
    <source>
        <dbReference type="Proteomes" id="UP000023152"/>
    </source>
</evidence>
<keyword evidence="1" id="KW-1133">Transmembrane helix</keyword>
<protein>
    <submittedName>
        <fullName evidence="2">Uncharacterized protein</fullName>
    </submittedName>
</protein>
<comment type="caution">
    <text evidence="2">The sequence shown here is derived from an EMBL/GenBank/DDBJ whole genome shotgun (WGS) entry which is preliminary data.</text>
</comment>
<name>X6L969_RETFI</name>